<dbReference type="RefSeq" id="WP_146781665.1">
    <property type="nucleotide sequence ID" value="NZ_BAABIO010000006.1"/>
</dbReference>
<dbReference type="KEGG" id="fgg:FSB75_01320"/>
<dbReference type="OrthoDB" id="1449293at2"/>
<dbReference type="PROSITE" id="PS51257">
    <property type="entry name" value="PROKAR_LIPOPROTEIN"/>
    <property type="match status" value="1"/>
</dbReference>
<sequence length="111" mass="12010">MKSIQQTAAEAVIFLSLFGASCEKTASSSASLKDAVITGFDQRACPCCGGLMINFSGETQPYTGTFYLVDNDPAEFKISTASAFPIAVRVQYSALDKCFGKYVRISKLERK</sequence>
<name>A0A5B8UDU5_9BACT</name>
<proteinExistence type="predicted"/>
<dbReference type="Proteomes" id="UP000321204">
    <property type="component" value="Chromosome"/>
</dbReference>
<dbReference type="AlphaFoldDB" id="A0A5B8UDU5"/>
<organism evidence="1 2">
    <name type="scientific">Flavisolibacter ginsenosidimutans</name>
    <dbReference type="NCBI Taxonomy" id="661481"/>
    <lineage>
        <taxon>Bacteria</taxon>
        <taxon>Pseudomonadati</taxon>
        <taxon>Bacteroidota</taxon>
        <taxon>Chitinophagia</taxon>
        <taxon>Chitinophagales</taxon>
        <taxon>Chitinophagaceae</taxon>
        <taxon>Flavisolibacter</taxon>
    </lineage>
</organism>
<evidence type="ECO:0000313" key="1">
    <source>
        <dbReference type="EMBL" id="QEC54592.1"/>
    </source>
</evidence>
<accession>A0A5B8UDU5</accession>
<gene>
    <name evidence="1" type="ORF">FSB75_01320</name>
</gene>
<keyword evidence="2" id="KW-1185">Reference proteome</keyword>
<evidence type="ECO:0008006" key="3">
    <source>
        <dbReference type="Google" id="ProtNLM"/>
    </source>
</evidence>
<reference evidence="1 2" key="1">
    <citation type="journal article" date="2015" name="Int. J. Syst. Evol. Microbiol.">
        <title>Flavisolibacter ginsenosidimutans sp. nov., with ginsenoside-converting activity isolated from soil used for cultivating ginseng.</title>
        <authorList>
            <person name="Zhao Y."/>
            <person name="Liu Q."/>
            <person name="Kang M.S."/>
            <person name="Jin F."/>
            <person name="Yu H."/>
            <person name="Im W.T."/>
        </authorList>
    </citation>
    <scope>NUCLEOTIDE SEQUENCE [LARGE SCALE GENOMIC DNA]</scope>
    <source>
        <strain evidence="1 2">Gsoil 636</strain>
    </source>
</reference>
<evidence type="ECO:0000313" key="2">
    <source>
        <dbReference type="Proteomes" id="UP000321204"/>
    </source>
</evidence>
<protein>
    <recommendedName>
        <fullName evidence="3">Lipoprotein</fullName>
    </recommendedName>
</protein>
<dbReference type="EMBL" id="CP042433">
    <property type="protein sequence ID" value="QEC54592.1"/>
    <property type="molecule type" value="Genomic_DNA"/>
</dbReference>